<feature type="coiled-coil region" evidence="2">
    <location>
        <begin position="6"/>
        <end position="43"/>
    </location>
</feature>
<organism evidence="4 5">
    <name type="scientific">Perilla frutescens var. hirtella</name>
    <name type="common">Perilla citriodora</name>
    <name type="synonym">Perilla setoyensis</name>
    <dbReference type="NCBI Taxonomy" id="608512"/>
    <lineage>
        <taxon>Eukaryota</taxon>
        <taxon>Viridiplantae</taxon>
        <taxon>Streptophyta</taxon>
        <taxon>Embryophyta</taxon>
        <taxon>Tracheophyta</taxon>
        <taxon>Spermatophyta</taxon>
        <taxon>Magnoliopsida</taxon>
        <taxon>eudicotyledons</taxon>
        <taxon>Gunneridae</taxon>
        <taxon>Pentapetalae</taxon>
        <taxon>asterids</taxon>
        <taxon>lamiids</taxon>
        <taxon>Lamiales</taxon>
        <taxon>Lamiaceae</taxon>
        <taxon>Nepetoideae</taxon>
        <taxon>Elsholtzieae</taxon>
        <taxon>Perilla</taxon>
    </lineage>
</organism>
<dbReference type="PANTHER" id="PTHR46405:SF3">
    <property type="entry name" value="RING_U-BOX SUPERFAMILY PROTEIN"/>
    <property type="match status" value="1"/>
</dbReference>
<dbReference type="InterPro" id="IPR013083">
    <property type="entry name" value="Znf_RING/FYVE/PHD"/>
</dbReference>
<dbReference type="PROSITE" id="PS50089">
    <property type="entry name" value="ZF_RING_2"/>
    <property type="match status" value="1"/>
</dbReference>
<keyword evidence="2" id="KW-0175">Coiled coil</keyword>
<keyword evidence="5" id="KW-1185">Reference proteome</keyword>
<dbReference type="InterPro" id="IPR046934">
    <property type="entry name" value="PIR2-like"/>
</dbReference>
<keyword evidence="1" id="KW-0862">Zinc</keyword>
<feature type="domain" description="RING-type" evidence="3">
    <location>
        <begin position="80"/>
        <end position="121"/>
    </location>
</feature>
<protein>
    <recommendedName>
        <fullName evidence="3">RING-type domain-containing protein</fullName>
    </recommendedName>
</protein>
<dbReference type="PANTHER" id="PTHR46405">
    <property type="entry name" value="OS05G0141500 PROTEIN"/>
    <property type="match status" value="1"/>
</dbReference>
<evidence type="ECO:0000313" key="5">
    <source>
        <dbReference type="Proteomes" id="UP001190926"/>
    </source>
</evidence>
<keyword evidence="1" id="KW-0863">Zinc-finger</keyword>
<dbReference type="Gene3D" id="3.30.40.10">
    <property type="entry name" value="Zinc/RING finger domain, C3HC4 (zinc finger)"/>
    <property type="match status" value="1"/>
</dbReference>
<proteinExistence type="predicted"/>
<evidence type="ECO:0000256" key="2">
    <source>
        <dbReference type="SAM" id="Coils"/>
    </source>
</evidence>
<evidence type="ECO:0000256" key="1">
    <source>
        <dbReference type="PROSITE-ProRule" id="PRU00175"/>
    </source>
</evidence>
<comment type="caution">
    <text evidence="4">The sequence shown here is derived from an EMBL/GenBank/DDBJ whole genome shotgun (WGS) entry which is preliminary data.</text>
</comment>
<dbReference type="InterPro" id="IPR001841">
    <property type="entry name" value="Znf_RING"/>
</dbReference>
<dbReference type="GO" id="GO:0008270">
    <property type="term" value="F:zinc ion binding"/>
    <property type="evidence" value="ECO:0007669"/>
    <property type="project" value="UniProtKB-KW"/>
</dbReference>
<dbReference type="AlphaFoldDB" id="A0AAD4J9Y8"/>
<dbReference type="EMBL" id="SDAM02000103">
    <property type="protein sequence ID" value="KAH6829921.1"/>
    <property type="molecule type" value="Genomic_DNA"/>
</dbReference>
<reference evidence="4 5" key="1">
    <citation type="journal article" date="2021" name="Nat. Commun.">
        <title>Incipient diploidization of the medicinal plant Perilla within 10,000 years.</title>
        <authorList>
            <person name="Zhang Y."/>
            <person name="Shen Q."/>
            <person name="Leng L."/>
            <person name="Zhang D."/>
            <person name="Chen S."/>
            <person name="Shi Y."/>
            <person name="Ning Z."/>
            <person name="Chen S."/>
        </authorList>
    </citation>
    <scope>NUCLEOTIDE SEQUENCE [LARGE SCALE GENOMIC DNA]</scope>
    <source>
        <strain evidence="5">cv. PC099</strain>
    </source>
</reference>
<dbReference type="Pfam" id="PF13920">
    <property type="entry name" value="zf-C3HC4_3"/>
    <property type="match status" value="1"/>
</dbReference>
<keyword evidence="1" id="KW-0479">Metal-binding</keyword>
<name>A0AAD4J9Y8_PERFH</name>
<accession>A0AAD4J9Y8</accession>
<evidence type="ECO:0000259" key="3">
    <source>
        <dbReference type="PROSITE" id="PS50089"/>
    </source>
</evidence>
<dbReference type="SUPFAM" id="SSF57850">
    <property type="entry name" value="RING/U-box"/>
    <property type="match status" value="1"/>
</dbReference>
<dbReference type="Proteomes" id="UP001190926">
    <property type="component" value="Unassembled WGS sequence"/>
</dbReference>
<evidence type="ECO:0000313" key="4">
    <source>
        <dbReference type="EMBL" id="KAH6829921.1"/>
    </source>
</evidence>
<gene>
    <name evidence="4" type="ORF">C2S53_017539</name>
</gene>
<sequence length="134" mass="15220">MVGTRKAILRAELASLRQQIETEKKMKDEVQRLEEEMSRLQMFQQLSNVLFEGDTFLYNSVEVTSLEQSAPYDYSMHWYCMMCCTNEVSIVFLPCAHQVLCAGCYESSCSSSMGGHCPYCNAEIQQSIKAFGPT</sequence>